<comment type="subcellular location">
    <subcellularLocation>
        <location evidence="1 6">Membrane</location>
        <topology evidence="1 6">Multi-pass membrane protein</topology>
    </subcellularLocation>
</comment>
<keyword evidence="3 6" id="KW-0812">Transmembrane</keyword>
<accession>A0A9W9GVB2</accession>
<feature type="transmembrane region" description="Helical" evidence="7">
    <location>
        <begin position="135"/>
        <end position="157"/>
    </location>
</feature>
<dbReference type="Proteomes" id="UP001149079">
    <property type="component" value="Unassembled WGS sequence"/>
</dbReference>
<evidence type="ECO:0000256" key="4">
    <source>
        <dbReference type="ARBA" id="ARBA00022989"/>
    </source>
</evidence>
<dbReference type="InterPro" id="IPR028055">
    <property type="entry name" value="YidC/Oxa/ALB_C"/>
</dbReference>
<feature type="domain" description="Membrane insertase YidC/Oxa/ALB C-terminal" evidence="8">
    <location>
        <begin position="4"/>
        <end position="182"/>
    </location>
</feature>
<dbReference type="GO" id="GO:0033617">
    <property type="term" value="P:mitochondrial respiratory chain complex IV assembly"/>
    <property type="evidence" value="ECO:0007669"/>
    <property type="project" value="TreeGrafter"/>
</dbReference>
<dbReference type="EMBL" id="JAPQKL010000005">
    <property type="protein sequence ID" value="KAJ5130737.1"/>
    <property type="molecule type" value="Genomic_DNA"/>
</dbReference>
<evidence type="ECO:0000256" key="3">
    <source>
        <dbReference type="ARBA" id="ARBA00022692"/>
    </source>
</evidence>
<dbReference type="PANTHER" id="PTHR12428">
    <property type="entry name" value="OXA1"/>
    <property type="match status" value="1"/>
</dbReference>
<dbReference type="InterPro" id="IPR001708">
    <property type="entry name" value="YidC/ALB3/OXA1/COX18"/>
</dbReference>
<dbReference type="GeneID" id="81406690"/>
<dbReference type="PANTHER" id="PTHR12428:SF65">
    <property type="entry name" value="CYTOCHROME C OXIDASE ASSEMBLY PROTEIN COX18, MITOCHONDRIAL"/>
    <property type="match status" value="1"/>
</dbReference>
<keyword evidence="10" id="KW-1185">Reference proteome</keyword>
<dbReference type="RefSeq" id="XP_056521116.1">
    <property type="nucleotide sequence ID" value="XM_056667520.1"/>
</dbReference>
<evidence type="ECO:0000256" key="5">
    <source>
        <dbReference type="ARBA" id="ARBA00023136"/>
    </source>
</evidence>
<evidence type="ECO:0000256" key="7">
    <source>
        <dbReference type="SAM" id="Phobius"/>
    </source>
</evidence>
<evidence type="ECO:0000259" key="8">
    <source>
        <dbReference type="Pfam" id="PF02096"/>
    </source>
</evidence>
<evidence type="ECO:0000313" key="9">
    <source>
        <dbReference type="EMBL" id="KAJ5130737.1"/>
    </source>
</evidence>
<evidence type="ECO:0000256" key="1">
    <source>
        <dbReference type="ARBA" id="ARBA00004141"/>
    </source>
</evidence>
<evidence type="ECO:0000313" key="10">
    <source>
        <dbReference type="Proteomes" id="UP001149079"/>
    </source>
</evidence>
<organism evidence="9 10">
    <name type="scientific">Penicillium bovifimosum</name>
    <dbReference type="NCBI Taxonomy" id="126998"/>
    <lineage>
        <taxon>Eukaryota</taxon>
        <taxon>Fungi</taxon>
        <taxon>Dikarya</taxon>
        <taxon>Ascomycota</taxon>
        <taxon>Pezizomycotina</taxon>
        <taxon>Eurotiomycetes</taxon>
        <taxon>Eurotiomycetidae</taxon>
        <taxon>Eurotiales</taxon>
        <taxon>Aspergillaceae</taxon>
        <taxon>Penicillium</taxon>
    </lineage>
</organism>
<dbReference type="OrthoDB" id="2148490at2759"/>
<gene>
    <name evidence="9" type="ORF">N7515_006776</name>
</gene>
<evidence type="ECO:0000256" key="2">
    <source>
        <dbReference type="ARBA" id="ARBA00009877"/>
    </source>
</evidence>
<comment type="similarity">
    <text evidence="2 6">Belongs to the OXA1/ALB3/YidC family.</text>
</comment>
<name>A0A9W9GVB2_9EURO</name>
<proteinExistence type="inferred from homology"/>
<dbReference type="GO" id="GO:0005743">
    <property type="term" value="C:mitochondrial inner membrane"/>
    <property type="evidence" value="ECO:0007669"/>
    <property type="project" value="TreeGrafter"/>
</dbReference>
<keyword evidence="5 7" id="KW-0472">Membrane</keyword>
<sequence>MRDQRKRTAELYNRWGVSRSYRPIMFLQVPVFIALMESLRGMSGNNSGIFAWLFSLIEPAQDPASATQSLHLTVEPTFATEGALWFPDLLAGDPTGVLPALLTVSILSNVMLGWKTKPLKELSELPKLQMYKEATFRGLRVFVQALACYVGLAGFASEMPTSLLLYWITSTNVATLQTWILENKVFKPPTLYKFERKYVTFNKPGVDDPFQLKNMR</sequence>
<reference evidence="9" key="2">
    <citation type="journal article" date="2023" name="IMA Fungus">
        <title>Comparative genomic study of the Penicillium genus elucidates a diverse pangenome and 15 lateral gene transfer events.</title>
        <authorList>
            <person name="Petersen C."/>
            <person name="Sorensen T."/>
            <person name="Nielsen M.R."/>
            <person name="Sondergaard T.E."/>
            <person name="Sorensen J.L."/>
            <person name="Fitzpatrick D.A."/>
            <person name="Frisvad J.C."/>
            <person name="Nielsen K.L."/>
        </authorList>
    </citation>
    <scope>NUCLEOTIDE SEQUENCE</scope>
    <source>
        <strain evidence="9">IBT 22155</strain>
    </source>
</reference>
<keyword evidence="4 7" id="KW-1133">Transmembrane helix</keyword>
<protein>
    <recommendedName>
        <fullName evidence="8">Membrane insertase YidC/Oxa/ALB C-terminal domain-containing protein</fullName>
    </recommendedName>
</protein>
<dbReference type="AlphaFoldDB" id="A0A9W9GVB2"/>
<dbReference type="GO" id="GO:0032979">
    <property type="term" value="P:protein insertion into mitochondrial inner membrane from matrix"/>
    <property type="evidence" value="ECO:0007669"/>
    <property type="project" value="TreeGrafter"/>
</dbReference>
<dbReference type="GO" id="GO:0032977">
    <property type="term" value="F:membrane insertase activity"/>
    <property type="evidence" value="ECO:0007669"/>
    <property type="project" value="InterPro"/>
</dbReference>
<comment type="caution">
    <text evidence="9">The sequence shown here is derived from an EMBL/GenBank/DDBJ whole genome shotgun (WGS) entry which is preliminary data.</text>
</comment>
<evidence type="ECO:0000256" key="6">
    <source>
        <dbReference type="RuleBase" id="RU003945"/>
    </source>
</evidence>
<dbReference type="Pfam" id="PF02096">
    <property type="entry name" value="60KD_IMP"/>
    <property type="match status" value="1"/>
</dbReference>
<reference evidence="9" key="1">
    <citation type="submission" date="2022-11" db="EMBL/GenBank/DDBJ databases">
        <authorList>
            <person name="Petersen C."/>
        </authorList>
    </citation>
    <scope>NUCLEOTIDE SEQUENCE</scope>
    <source>
        <strain evidence="9">IBT 22155</strain>
    </source>
</reference>